<evidence type="ECO:0008006" key="3">
    <source>
        <dbReference type="Google" id="ProtNLM"/>
    </source>
</evidence>
<dbReference type="EMBL" id="BAAFGZ010000567">
    <property type="protein sequence ID" value="GAB0138997.1"/>
    <property type="molecule type" value="Genomic_DNA"/>
</dbReference>
<evidence type="ECO:0000313" key="2">
    <source>
        <dbReference type="Proteomes" id="UP001562357"/>
    </source>
</evidence>
<keyword evidence="2" id="KW-1185">Reference proteome</keyword>
<reference evidence="2" key="1">
    <citation type="submission" date="2024-06" db="EMBL/GenBank/DDBJ databases">
        <title>Draft Genome Sequences of Epichloe bromicola Strains Isolated from Elymus ciliaris.</title>
        <authorList>
            <consortium name="Epichloe bromicola genome sequencing consortium"/>
            <person name="Miura A."/>
            <person name="Imano S."/>
            <person name="Ashida A."/>
            <person name="Sato I."/>
            <person name="Chiba S."/>
            <person name="Tanaka A."/>
            <person name="Camagna M."/>
            <person name="Takemoto D."/>
        </authorList>
    </citation>
    <scope>NUCLEOTIDE SEQUENCE [LARGE SCALE GENOMIC DNA]</scope>
    <source>
        <strain evidence="2">DP</strain>
    </source>
</reference>
<proteinExistence type="predicted"/>
<sequence>MFSLLSRSLVLRRNLTVSVTQQTRLASTKSNEARRLEFFVNVWDKTGADRSVLADKTDVPTRFHLLGEILDKSTLGVQGNCLACVGESEQEVLRLLEVTPYYKQGIWDMSTVKISALETVHSSDLLSNGGED</sequence>
<name>A0ABQ0D0C3_9HYPO</name>
<dbReference type="Proteomes" id="UP001562357">
    <property type="component" value="Unassembled WGS sequence"/>
</dbReference>
<comment type="caution">
    <text evidence="1">The sequence shown here is derived from an EMBL/GenBank/DDBJ whole genome shotgun (WGS) entry which is preliminary data.</text>
</comment>
<evidence type="ECO:0000313" key="1">
    <source>
        <dbReference type="EMBL" id="GAB0138997.1"/>
    </source>
</evidence>
<organism evidence="1 2">
    <name type="scientific">Epichloe bromicola</name>
    <dbReference type="NCBI Taxonomy" id="79588"/>
    <lineage>
        <taxon>Eukaryota</taxon>
        <taxon>Fungi</taxon>
        <taxon>Dikarya</taxon>
        <taxon>Ascomycota</taxon>
        <taxon>Pezizomycotina</taxon>
        <taxon>Sordariomycetes</taxon>
        <taxon>Hypocreomycetidae</taxon>
        <taxon>Hypocreales</taxon>
        <taxon>Clavicipitaceae</taxon>
        <taxon>Epichloe</taxon>
    </lineage>
</organism>
<accession>A0ABQ0D0C3</accession>
<dbReference type="Gene3D" id="3.30.70.1060">
    <property type="entry name" value="Dimeric alpha+beta barrel"/>
    <property type="match status" value="1"/>
</dbReference>
<protein>
    <recommendedName>
        <fullName evidence="3">YCII-related domain-containing protein</fullName>
    </recommendedName>
</protein>
<gene>
    <name evidence="1" type="primary">g7216</name>
    <name evidence="1" type="ORF">EsDP_00007216</name>
</gene>